<feature type="transmembrane region" description="Helical" evidence="1">
    <location>
        <begin position="346"/>
        <end position="368"/>
    </location>
</feature>
<name>A0A448PGT9_9ACTO</name>
<keyword evidence="1" id="KW-1133">Transmembrane helix</keyword>
<keyword evidence="3" id="KW-1185">Reference proteome</keyword>
<dbReference type="Gene3D" id="3.40.50.1820">
    <property type="entry name" value="alpha/beta hydrolase"/>
    <property type="match status" value="1"/>
</dbReference>
<keyword evidence="1" id="KW-0472">Membrane</keyword>
<keyword evidence="1" id="KW-0812">Transmembrane</keyword>
<evidence type="ECO:0000313" key="3">
    <source>
        <dbReference type="Proteomes" id="UP000269542"/>
    </source>
</evidence>
<dbReference type="PANTHER" id="PTHR43265">
    <property type="entry name" value="ESTERASE ESTD"/>
    <property type="match status" value="1"/>
</dbReference>
<dbReference type="InterPro" id="IPR053145">
    <property type="entry name" value="AB_hydrolase_Est10"/>
</dbReference>
<keyword evidence="2" id="KW-0378">Hydrolase</keyword>
<dbReference type="Proteomes" id="UP000269542">
    <property type="component" value="Chromosome"/>
</dbReference>
<feature type="transmembrane region" description="Helical" evidence="1">
    <location>
        <begin position="423"/>
        <end position="442"/>
    </location>
</feature>
<evidence type="ECO:0000313" key="2">
    <source>
        <dbReference type="EMBL" id="VEI14114.1"/>
    </source>
</evidence>
<dbReference type="PANTHER" id="PTHR43265:SF1">
    <property type="entry name" value="ESTERASE ESTD"/>
    <property type="match status" value="1"/>
</dbReference>
<dbReference type="KEGG" id="tbw:NCTC13354_01846"/>
<dbReference type="InterPro" id="IPR029058">
    <property type="entry name" value="AB_hydrolase_fold"/>
</dbReference>
<feature type="transmembrane region" description="Helical" evidence="1">
    <location>
        <begin position="389"/>
        <end position="411"/>
    </location>
</feature>
<protein>
    <submittedName>
        <fullName evidence="2">Alpha/beta hydrolase family</fullName>
    </submittedName>
</protein>
<dbReference type="EMBL" id="LR134476">
    <property type="protein sequence ID" value="VEI14114.1"/>
    <property type="molecule type" value="Genomic_DNA"/>
</dbReference>
<evidence type="ECO:0000256" key="1">
    <source>
        <dbReference type="SAM" id="Phobius"/>
    </source>
</evidence>
<sequence length="484" mass="52838">MVWLLAVLILGLWGSWAGPAWNPQPMTNLIVPSTSSTEVTSAVDTPELGTYEVRETIHDVPREHGEPMRVTLREPVGAEGQRPGVVFLHGTGTSTHEAFAEHATWLASTGIVTAVPDKNLDGYSTLARDYESLADGYHDVAKWLRSQPSVYERDVGYYGESEGALIAPISTVRDPRTAFLILVSDPVMPIREQGALAADTYLREIGAPKQLYLAIPRLISGAIADGNFAYANFDPSPYHRKITVPVFMAYGTRDISMPIVQGPIMLARDLAEANNRSLLVRYYDGADHGLRIDGELQSAPYRDIADFINGLPSSVYVSDIVAGAQPRQDYVAQTVDTPRWFGSGHAMLVTLAAGVTLTIVGAGLLIVGKLPVGARQNYQGVGRPMVTSSAAILLTWVVFIVYVVALAELALSYETNRWVVQGGWLILQILALGAVYLLVRALRIWRANRMETRWAAVSLFILTAGQTLLLFALAYWGVYPSVLN</sequence>
<accession>A0A448PGT9</accession>
<gene>
    <name evidence="2" type="ORF">NCTC13354_01846</name>
</gene>
<reference evidence="2 3" key="1">
    <citation type="submission" date="2018-12" db="EMBL/GenBank/DDBJ databases">
        <authorList>
            <consortium name="Pathogen Informatics"/>
        </authorList>
    </citation>
    <scope>NUCLEOTIDE SEQUENCE [LARGE SCALE GENOMIC DNA]</scope>
    <source>
        <strain evidence="2 3">NCTC13354</strain>
    </source>
</reference>
<proteinExistence type="predicted"/>
<organism evidence="2 3">
    <name type="scientific">Trueperella bialowiezensis</name>
    <dbReference type="NCBI Taxonomy" id="312285"/>
    <lineage>
        <taxon>Bacteria</taxon>
        <taxon>Bacillati</taxon>
        <taxon>Actinomycetota</taxon>
        <taxon>Actinomycetes</taxon>
        <taxon>Actinomycetales</taxon>
        <taxon>Actinomycetaceae</taxon>
        <taxon>Trueperella</taxon>
    </lineage>
</organism>
<dbReference type="SUPFAM" id="SSF53474">
    <property type="entry name" value="alpha/beta-Hydrolases"/>
    <property type="match status" value="1"/>
</dbReference>
<feature type="transmembrane region" description="Helical" evidence="1">
    <location>
        <begin position="454"/>
        <end position="478"/>
    </location>
</feature>
<dbReference type="GO" id="GO:0052689">
    <property type="term" value="F:carboxylic ester hydrolase activity"/>
    <property type="evidence" value="ECO:0007669"/>
    <property type="project" value="TreeGrafter"/>
</dbReference>
<dbReference type="AlphaFoldDB" id="A0A448PGT9"/>